<dbReference type="PANTHER" id="PTHR42760">
    <property type="entry name" value="SHORT-CHAIN DEHYDROGENASES/REDUCTASES FAMILY MEMBER"/>
    <property type="match status" value="1"/>
</dbReference>
<gene>
    <name evidence="3" type="ORF">GCM10009765_15500</name>
</gene>
<evidence type="ECO:0000256" key="1">
    <source>
        <dbReference type="ARBA" id="ARBA00006484"/>
    </source>
</evidence>
<dbReference type="RefSeq" id="WP_344308453.1">
    <property type="nucleotide sequence ID" value="NZ_BAAANY010000005.1"/>
</dbReference>
<dbReference type="Gene3D" id="3.40.50.720">
    <property type="entry name" value="NAD(P)-binding Rossmann-like Domain"/>
    <property type="match status" value="1"/>
</dbReference>
<protein>
    <submittedName>
        <fullName evidence="3">Oxidoreductase</fullName>
    </submittedName>
</protein>
<comment type="caution">
    <text evidence="3">The sequence shown here is derived from an EMBL/GenBank/DDBJ whole genome shotgun (WGS) entry which is preliminary data.</text>
</comment>
<comment type="similarity">
    <text evidence="1">Belongs to the short-chain dehydrogenases/reductases (SDR) family.</text>
</comment>
<evidence type="ECO:0000313" key="4">
    <source>
        <dbReference type="Proteomes" id="UP001500618"/>
    </source>
</evidence>
<keyword evidence="2" id="KW-0560">Oxidoreductase</keyword>
<evidence type="ECO:0000256" key="2">
    <source>
        <dbReference type="ARBA" id="ARBA00023002"/>
    </source>
</evidence>
<dbReference type="PANTHER" id="PTHR42760:SF133">
    <property type="entry name" value="3-OXOACYL-[ACYL-CARRIER-PROTEIN] REDUCTASE"/>
    <property type="match status" value="1"/>
</dbReference>
<dbReference type="InterPro" id="IPR036291">
    <property type="entry name" value="NAD(P)-bd_dom_sf"/>
</dbReference>
<dbReference type="Proteomes" id="UP001500618">
    <property type="component" value="Unassembled WGS sequence"/>
</dbReference>
<reference evidence="4" key="1">
    <citation type="journal article" date="2019" name="Int. J. Syst. Evol. Microbiol.">
        <title>The Global Catalogue of Microorganisms (GCM) 10K type strain sequencing project: providing services to taxonomists for standard genome sequencing and annotation.</title>
        <authorList>
            <consortium name="The Broad Institute Genomics Platform"/>
            <consortium name="The Broad Institute Genome Sequencing Center for Infectious Disease"/>
            <person name="Wu L."/>
            <person name="Ma J."/>
        </authorList>
    </citation>
    <scope>NUCLEOTIDE SEQUENCE [LARGE SCALE GENOMIC DNA]</scope>
    <source>
        <strain evidence="4">JCM 14718</strain>
    </source>
</reference>
<evidence type="ECO:0000313" key="3">
    <source>
        <dbReference type="EMBL" id="GAA1666900.1"/>
    </source>
</evidence>
<accession>A0ABP4S6I7</accession>
<dbReference type="Pfam" id="PF13561">
    <property type="entry name" value="adh_short_C2"/>
    <property type="match status" value="1"/>
</dbReference>
<dbReference type="NCBIfam" id="NF005095">
    <property type="entry name" value="PRK06523.1"/>
    <property type="match status" value="1"/>
</dbReference>
<name>A0ABP4S6I7_9ACTN</name>
<dbReference type="EMBL" id="BAAANY010000005">
    <property type="protein sequence ID" value="GAA1666900.1"/>
    <property type="molecule type" value="Genomic_DNA"/>
</dbReference>
<keyword evidence="4" id="KW-1185">Reference proteome</keyword>
<proteinExistence type="inferred from homology"/>
<dbReference type="PRINTS" id="PR00081">
    <property type="entry name" value="GDHRDH"/>
</dbReference>
<organism evidence="3 4">
    <name type="scientific">Fodinicola feengrottensis</name>
    <dbReference type="NCBI Taxonomy" id="435914"/>
    <lineage>
        <taxon>Bacteria</taxon>
        <taxon>Bacillati</taxon>
        <taxon>Actinomycetota</taxon>
        <taxon>Actinomycetes</taxon>
        <taxon>Mycobacteriales</taxon>
        <taxon>Fodinicola</taxon>
    </lineage>
</organism>
<dbReference type="SUPFAM" id="SSF51735">
    <property type="entry name" value="NAD(P)-binding Rossmann-fold domains"/>
    <property type="match status" value="1"/>
</dbReference>
<dbReference type="InterPro" id="IPR002347">
    <property type="entry name" value="SDR_fam"/>
</dbReference>
<sequence>MTGTAFIEPSLQGKRALVTGGTKGIGAAVVARLADAGVRVATTARSSAPTKAELFIKADIGTSKGTDQVAREVLRIFGGIDIVVHNAGGYDVEPGPATTYHDEHWQRTLELNLLSAVRLDRAFLPSLIAQGSGAIVHITSIAGRMPTTGPLLYSAAKAALSIYSKGLAAEVGPVGVRVNAVLPGFIETEGAQAVLDRIATDGDREAARQELMRQLGGVPLGRPGRPEEVAELVAFLTSDRASWITGVEYAIDGGTTPTR</sequence>
<dbReference type="PRINTS" id="PR00080">
    <property type="entry name" value="SDRFAMILY"/>
</dbReference>